<organism evidence="12 13">
    <name type="scientific">Natribacillus halophilus</name>
    <dbReference type="NCBI Taxonomy" id="549003"/>
    <lineage>
        <taxon>Bacteria</taxon>
        <taxon>Bacillati</taxon>
        <taxon>Bacillota</taxon>
        <taxon>Bacilli</taxon>
        <taxon>Bacillales</taxon>
        <taxon>Bacillaceae</taxon>
        <taxon>Natribacillus</taxon>
    </lineage>
</organism>
<dbReference type="EC" id="1.1.1.22" evidence="3 7"/>
<dbReference type="Pfam" id="PF00984">
    <property type="entry name" value="UDPG_MGDP_dh"/>
    <property type="match status" value="1"/>
</dbReference>
<dbReference type="SUPFAM" id="SSF48179">
    <property type="entry name" value="6-phosphogluconate dehydrogenase C-terminal domain-like"/>
    <property type="match status" value="1"/>
</dbReference>
<evidence type="ECO:0000256" key="2">
    <source>
        <dbReference type="ARBA" id="ARBA00006601"/>
    </source>
</evidence>
<evidence type="ECO:0000256" key="6">
    <source>
        <dbReference type="ARBA" id="ARBA00047473"/>
    </source>
</evidence>
<evidence type="ECO:0000256" key="3">
    <source>
        <dbReference type="ARBA" id="ARBA00012954"/>
    </source>
</evidence>
<reference evidence="12 13" key="1">
    <citation type="submission" date="2016-10" db="EMBL/GenBank/DDBJ databases">
        <authorList>
            <person name="de Groot N.N."/>
        </authorList>
    </citation>
    <scope>NUCLEOTIDE SEQUENCE [LARGE SCALE GENOMIC DNA]</scope>
    <source>
        <strain evidence="12 13">DSM 21771</strain>
    </source>
</reference>
<evidence type="ECO:0000256" key="5">
    <source>
        <dbReference type="ARBA" id="ARBA00023027"/>
    </source>
</evidence>
<dbReference type="AlphaFoldDB" id="A0A1G8KPI3"/>
<dbReference type="Gene3D" id="3.40.50.720">
    <property type="entry name" value="NAD(P)-binding Rossmann-like Domain"/>
    <property type="match status" value="2"/>
</dbReference>
<proteinExistence type="inferred from homology"/>
<sequence length="435" mass="46599">MKLTIVGTGYVGLVSGVSFAELGNDVICVDKDEAKVEQLKQGSSPIYEENLEPLLQKNIANGSIRFTSSLAESAADSDVIMIAVGTPQAEDGSADLRFVHAVAQELGEALPANRPIVVVNKSTVPIGTAEEVETIMTAKNADLNVAVCSVPEFLREGSAVKDTFHPDRIVIGSTVSWARERLVHLHESLADTDNIITTSTRSAEMIKYASNAFLALKISFVNEIANICEAYGADIDEVTRGVGADRRISPHFLNAGLGYGGSCFPKDVQALISIAQQKDYAAGLLNATEALNAKQRLKPVEILSDRYPQGLQAVKVAVFGLAFKPGTDDMREAPSVDIIHELVKAGADVHAHDPIALNTAAPLLPRAVTMHEDAEGALAEAEALILVTEWDEYKNYPINDLSAAMSGKIVIDGRNALDADALKEQGFDYYGIGRR</sequence>
<dbReference type="Gene3D" id="1.20.5.100">
    <property type="entry name" value="Cytochrome c1, transmembrane anchor, C-terminal"/>
    <property type="match status" value="1"/>
</dbReference>
<dbReference type="GO" id="GO:0006065">
    <property type="term" value="P:UDP-glucuronate biosynthetic process"/>
    <property type="evidence" value="ECO:0007669"/>
    <property type="project" value="UniProtKB-UniPathway"/>
</dbReference>
<evidence type="ECO:0000256" key="7">
    <source>
        <dbReference type="PIRNR" id="PIRNR000124"/>
    </source>
</evidence>
<feature type="binding site" evidence="10">
    <location>
        <position position="123"/>
    </location>
    <ligand>
        <name>NAD(+)</name>
        <dbReference type="ChEBI" id="CHEBI:57540"/>
    </ligand>
</feature>
<comment type="similarity">
    <text evidence="2 7">Belongs to the UDP-glucose/GDP-mannose dehydrogenase family.</text>
</comment>
<dbReference type="InterPro" id="IPR014027">
    <property type="entry name" value="UDP-Glc/GDP-Man_DH_C"/>
</dbReference>
<feature type="binding site" evidence="10">
    <location>
        <position position="266"/>
    </location>
    <ligand>
        <name>NAD(+)</name>
        <dbReference type="ChEBI" id="CHEBI:57540"/>
    </ligand>
</feature>
<name>A0A1G8KPI3_9BACI</name>
<protein>
    <recommendedName>
        <fullName evidence="3 7">UDP-glucose 6-dehydrogenase</fullName>
        <ecNumber evidence="3 7">1.1.1.22</ecNumber>
    </recommendedName>
</protein>
<feature type="binding site" evidence="10">
    <location>
        <position position="331"/>
    </location>
    <ligand>
        <name>NAD(+)</name>
        <dbReference type="ChEBI" id="CHEBI:57540"/>
    </ligand>
</feature>
<feature type="binding site" evidence="9">
    <location>
        <position position="260"/>
    </location>
    <ligand>
        <name>substrate</name>
    </ligand>
</feature>
<dbReference type="InterPro" id="IPR028357">
    <property type="entry name" value="UDPglc_DH_bac"/>
</dbReference>
<evidence type="ECO:0000256" key="8">
    <source>
        <dbReference type="PIRSR" id="PIRSR500134-1"/>
    </source>
</evidence>
<feature type="binding site" evidence="9">
    <location>
        <position position="324"/>
    </location>
    <ligand>
        <name>substrate</name>
    </ligand>
</feature>
<dbReference type="GO" id="GO:0051287">
    <property type="term" value="F:NAD binding"/>
    <property type="evidence" value="ECO:0007669"/>
    <property type="project" value="InterPro"/>
</dbReference>
<evidence type="ECO:0000259" key="11">
    <source>
        <dbReference type="SMART" id="SM00984"/>
    </source>
</evidence>
<accession>A0A1G8KPI3</accession>
<evidence type="ECO:0000256" key="4">
    <source>
        <dbReference type="ARBA" id="ARBA00023002"/>
    </source>
</evidence>
<dbReference type="InterPro" id="IPR036220">
    <property type="entry name" value="UDP-Glc/GDP-Man_DH_C_sf"/>
</dbReference>
<dbReference type="EMBL" id="FNEN01000002">
    <property type="protein sequence ID" value="SDI45279.1"/>
    <property type="molecule type" value="Genomic_DNA"/>
</dbReference>
<keyword evidence="4 7" id="KW-0560">Oxidoreductase</keyword>
<dbReference type="PIRSF" id="PIRSF000124">
    <property type="entry name" value="UDPglc_GDPman_dh"/>
    <property type="match status" value="1"/>
</dbReference>
<dbReference type="InterPro" id="IPR001732">
    <property type="entry name" value="UDP-Glc/GDP-Man_DH_N"/>
</dbReference>
<feature type="binding site" evidence="10">
    <location>
        <position position="35"/>
    </location>
    <ligand>
        <name>NAD(+)</name>
        <dbReference type="ChEBI" id="CHEBI:57540"/>
    </ligand>
</feature>
<feature type="binding site" evidence="9">
    <location>
        <begin position="153"/>
        <end position="156"/>
    </location>
    <ligand>
        <name>substrate</name>
    </ligand>
</feature>
<evidence type="ECO:0000313" key="12">
    <source>
        <dbReference type="EMBL" id="SDI45279.1"/>
    </source>
</evidence>
<dbReference type="OrthoDB" id="9803238at2"/>
<dbReference type="InterPro" id="IPR017476">
    <property type="entry name" value="UDP-Glc/GDP-Man"/>
</dbReference>
<feature type="binding site" evidence="9">
    <location>
        <begin position="252"/>
        <end position="256"/>
    </location>
    <ligand>
        <name>substrate</name>
    </ligand>
</feature>
<dbReference type="SUPFAM" id="SSF51735">
    <property type="entry name" value="NAD(P)-binding Rossmann-fold domains"/>
    <property type="match status" value="1"/>
</dbReference>
<dbReference type="GO" id="GO:0003979">
    <property type="term" value="F:UDP-glucose 6-dehydrogenase activity"/>
    <property type="evidence" value="ECO:0007669"/>
    <property type="project" value="UniProtKB-EC"/>
</dbReference>
<dbReference type="GO" id="GO:0000271">
    <property type="term" value="P:polysaccharide biosynthetic process"/>
    <property type="evidence" value="ECO:0007669"/>
    <property type="project" value="InterPro"/>
</dbReference>
<dbReference type="NCBIfam" id="TIGR03026">
    <property type="entry name" value="NDP-sugDHase"/>
    <property type="match status" value="1"/>
</dbReference>
<comment type="pathway">
    <text evidence="1">Nucleotide-sugar biosynthesis; UDP-alpha-D-glucuronate biosynthesis; UDP-alpha-D-glucuronate from UDP-alpha-D-glucose: step 1/1.</text>
</comment>
<evidence type="ECO:0000313" key="13">
    <source>
        <dbReference type="Proteomes" id="UP000198853"/>
    </source>
</evidence>
<dbReference type="PANTHER" id="PTHR43750">
    <property type="entry name" value="UDP-GLUCOSE 6-DEHYDROGENASE TUAD"/>
    <property type="match status" value="1"/>
</dbReference>
<dbReference type="SUPFAM" id="SSF52413">
    <property type="entry name" value="UDP-glucose/GDP-mannose dehydrogenase C-terminal domain"/>
    <property type="match status" value="1"/>
</dbReference>
<dbReference type="PANTHER" id="PTHR43750:SF3">
    <property type="entry name" value="UDP-GLUCOSE 6-DEHYDROGENASE TUAD"/>
    <property type="match status" value="1"/>
</dbReference>
<evidence type="ECO:0000256" key="9">
    <source>
        <dbReference type="PIRSR" id="PIRSR500134-2"/>
    </source>
</evidence>
<gene>
    <name evidence="12" type="ORF">SAMN04488123_102228</name>
</gene>
<feature type="binding site" evidence="10">
    <location>
        <position position="156"/>
    </location>
    <ligand>
        <name>NAD(+)</name>
        <dbReference type="ChEBI" id="CHEBI:57540"/>
    </ligand>
</feature>
<dbReference type="UniPathway" id="UPA00038">
    <property type="reaction ID" value="UER00491"/>
</dbReference>
<evidence type="ECO:0000256" key="1">
    <source>
        <dbReference type="ARBA" id="ARBA00004701"/>
    </source>
</evidence>
<feature type="active site" description="Nucleophile" evidence="8">
    <location>
        <position position="263"/>
    </location>
</feature>
<dbReference type="SMART" id="SM00984">
    <property type="entry name" value="UDPG_MGDP_dh_C"/>
    <property type="match status" value="1"/>
</dbReference>
<evidence type="ECO:0000256" key="10">
    <source>
        <dbReference type="PIRSR" id="PIRSR500134-3"/>
    </source>
</evidence>
<feature type="domain" description="UDP-glucose/GDP-mannose dehydrogenase C-terminal" evidence="11">
    <location>
        <begin position="317"/>
        <end position="419"/>
    </location>
</feature>
<feature type="binding site" evidence="10">
    <location>
        <position position="86"/>
    </location>
    <ligand>
        <name>NAD(+)</name>
        <dbReference type="ChEBI" id="CHEBI:57540"/>
    </ligand>
</feature>
<keyword evidence="13" id="KW-1185">Reference proteome</keyword>
<dbReference type="InterPro" id="IPR014026">
    <property type="entry name" value="UDP-Glc/GDP-Man_DH_dimer"/>
</dbReference>
<dbReference type="InterPro" id="IPR036291">
    <property type="entry name" value="NAD(P)-bd_dom_sf"/>
</dbReference>
<keyword evidence="5 7" id="KW-0520">NAD</keyword>
<dbReference type="PIRSF" id="PIRSF500134">
    <property type="entry name" value="UDPglc_DH_bac"/>
    <property type="match status" value="1"/>
</dbReference>
<feature type="binding site" evidence="9">
    <location>
        <position position="207"/>
    </location>
    <ligand>
        <name>substrate</name>
    </ligand>
</feature>
<feature type="binding site" evidence="10">
    <location>
        <position position="30"/>
    </location>
    <ligand>
        <name>NAD(+)</name>
        <dbReference type="ChEBI" id="CHEBI:57540"/>
    </ligand>
</feature>
<dbReference type="Proteomes" id="UP000198853">
    <property type="component" value="Unassembled WGS sequence"/>
</dbReference>
<dbReference type="InterPro" id="IPR008927">
    <property type="entry name" value="6-PGluconate_DH-like_C_sf"/>
</dbReference>
<dbReference type="RefSeq" id="WP_090396135.1">
    <property type="nucleotide sequence ID" value="NZ_FNEN01000002.1"/>
</dbReference>
<dbReference type="Pfam" id="PF03720">
    <property type="entry name" value="UDPG_MGDP_dh_C"/>
    <property type="match status" value="1"/>
</dbReference>
<comment type="catalytic activity">
    <reaction evidence="6 7">
        <text>UDP-alpha-D-glucose + 2 NAD(+) + H2O = UDP-alpha-D-glucuronate + 2 NADH + 3 H(+)</text>
        <dbReference type="Rhea" id="RHEA:23596"/>
        <dbReference type="ChEBI" id="CHEBI:15377"/>
        <dbReference type="ChEBI" id="CHEBI:15378"/>
        <dbReference type="ChEBI" id="CHEBI:57540"/>
        <dbReference type="ChEBI" id="CHEBI:57945"/>
        <dbReference type="ChEBI" id="CHEBI:58052"/>
        <dbReference type="ChEBI" id="CHEBI:58885"/>
        <dbReference type="EC" id="1.1.1.22"/>
    </reaction>
</comment>
<dbReference type="Pfam" id="PF03721">
    <property type="entry name" value="UDPG_MGDP_dh_N"/>
    <property type="match status" value="1"/>
</dbReference>